<reference evidence="6" key="1">
    <citation type="journal article" date="2023" name="Plant J.">
        <title>The genome of the king protea, Protea cynaroides.</title>
        <authorList>
            <person name="Chang J."/>
            <person name="Duong T.A."/>
            <person name="Schoeman C."/>
            <person name="Ma X."/>
            <person name="Roodt D."/>
            <person name="Barker N."/>
            <person name="Li Z."/>
            <person name="Van de Peer Y."/>
            <person name="Mizrachi E."/>
        </authorList>
    </citation>
    <scope>NUCLEOTIDE SEQUENCE</scope>
    <source>
        <tissue evidence="6">Young leaves</tissue>
    </source>
</reference>
<name>A0A9Q0KYN1_9MAGN</name>
<evidence type="ECO:0000313" key="6">
    <source>
        <dbReference type="EMBL" id="KAJ4979173.1"/>
    </source>
</evidence>
<dbReference type="InterPro" id="IPR027417">
    <property type="entry name" value="P-loop_NTPase"/>
</dbReference>
<evidence type="ECO:0000256" key="2">
    <source>
        <dbReference type="ARBA" id="ARBA00022737"/>
    </source>
</evidence>
<dbReference type="InterPro" id="IPR058680">
    <property type="entry name" value="NBD_SMAX1-like"/>
</dbReference>
<dbReference type="PANTHER" id="PTHR43572:SF31">
    <property type="entry name" value="PROTEIN SMAX1-LIKE 3"/>
    <property type="match status" value="1"/>
</dbReference>
<feature type="domain" description="Clp R" evidence="5">
    <location>
        <begin position="110"/>
        <end position="272"/>
    </location>
</feature>
<feature type="region of interest" description="Disordered" evidence="4">
    <location>
        <begin position="664"/>
        <end position="685"/>
    </location>
</feature>
<dbReference type="InterPro" id="IPR004176">
    <property type="entry name" value="Clp_R_N"/>
</dbReference>
<dbReference type="SUPFAM" id="SSF52540">
    <property type="entry name" value="P-loop containing nucleoside triphosphate hydrolases"/>
    <property type="match status" value="1"/>
</dbReference>
<protein>
    <recommendedName>
        <fullName evidence="5">Clp R domain-containing protein</fullName>
    </recommendedName>
</protein>
<evidence type="ECO:0000256" key="4">
    <source>
        <dbReference type="SAM" id="MobiDB-lite"/>
    </source>
</evidence>
<keyword evidence="2 3" id="KW-0677">Repeat</keyword>
<feature type="region of interest" description="Disordered" evidence="4">
    <location>
        <begin position="41"/>
        <end position="65"/>
    </location>
</feature>
<dbReference type="Proteomes" id="UP001141806">
    <property type="component" value="Unassembled WGS sequence"/>
</dbReference>
<dbReference type="PANTHER" id="PTHR43572">
    <property type="entry name" value="CHAPERONE PROTEIN CLPD, CHLOROPLASTIC"/>
    <property type="match status" value="1"/>
</dbReference>
<dbReference type="InterPro" id="IPR051650">
    <property type="entry name" value="SL_signaling_regulator"/>
</dbReference>
<dbReference type="InterPro" id="IPR036628">
    <property type="entry name" value="Clp_N_dom_sf"/>
</dbReference>
<dbReference type="AlphaFoldDB" id="A0A9Q0KYN1"/>
<proteinExistence type="inferred from homology"/>
<evidence type="ECO:0000256" key="1">
    <source>
        <dbReference type="ARBA" id="ARBA00008675"/>
    </source>
</evidence>
<organism evidence="6 7">
    <name type="scientific">Protea cynaroides</name>
    <dbReference type="NCBI Taxonomy" id="273540"/>
    <lineage>
        <taxon>Eukaryota</taxon>
        <taxon>Viridiplantae</taxon>
        <taxon>Streptophyta</taxon>
        <taxon>Embryophyta</taxon>
        <taxon>Tracheophyta</taxon>
        <taxon>Spermatophyta</taxon>
        <taxon>Magnoliopsida</taxon>
        <taxon>Proteales</taxon>
        <taxon>Proteaceae</taxon>
        <taxon>Protea</taxon>
    </lineage>
</organism>
<sequence length="946" mass="105007">MVNPFYICLRRGALAMDLSSKVTSLLKWNILFRSGSSTKKVALRDPSGNMRTTDESTTKFQQKSDASRSSLVKATVTGEFGGLVVTREGSSSWSSSASKRSKMRAGGCTLQQALTTDAVRVVKQAVNLAKQRGHAQVTPLHVANTMLASSTGLLRTACLQSHSHPLQCKALELCFNVALNRLPASTSSPMMGHHSHHPSLSNALVAAFKRAQAHQRRGSIENQQQPLLAVKVEIEQLIISILDDPSVSRVMREAGFSSTQVKSNVEQAVSLEICSQNPPVSVSSKHKESNLLVISSTTSPPPVAQFGVKVSKPKPFDQVRSEDVMSVFETLMHRRSTVIVGESLASIEEVVKEVMDKINKGDVPEALRDVKLINPPLIPFGNLSKEDVEQKLVEVRFLLKSCGAQGAVLYLGDLKWAAEVRASSVEQGRSYYCPVEHMIVELRRLVCGIGENGRFWLMGIATFQTYMRCRIGNPSLEAIWNLHPLTIPAGSLSLSLNSDSDSQGQFRSKRTGDGSGWSLLEGGTEKQLSCCIDFSAKFDNEGQSRASSRYNDSTTTTTTSSLPSWLKQYKEENKRLISSEQDCIQVRDLGSRWNSIGSSVHNNQQQQQQPEKTLTFVSISPSSSTSVSSQDQQYYPNMHQTHHGWPQSWREHLFWASDKRGDEGLEPTLLSNPNTNPSSTPYSVSSSDVMEMEHHQRFRELNAENLKTLCNALEKKVPWQKDILPEIASSILQCRSGMVRRKGKLRYSEPKEDTWLFFHGVDVEGKEKIAKELARLVFGSQAHSISVSLSSFSLTRADSTDDFRNKRSRDDSSCSYLKRFSEAVCNNPHRVFLLEDIEQVDYHSQLGIKRAIERGRVTNLNGDEVLLRDAIVILSCESFSSRSRACSPPVKQKSVESESEKETSPCVSLDLNLSAEEDNIVYDQSIDDIGLLESADRLIIFKLPDL</sequence>
<evidence type="ECO:0000259" key="5">
    <source>
        <dbReference type="PROSITE" id="PS51903"/>
    </source>
</evidence>
<dbReference type="Pfam" id="PF02861">
    <property type="entry name" value="Clp_N"/>
    <property type="match status" value="1"/>
</dbReference>
<comment type="caution">
    <text evidence="6">The sequence shown here is derived from an EMBL/GenBank/DDBJ whole genome shotgun (WGS) entry which is preliminary data.</text>
</comment>
<accession>A0A9Q0KYN1</accession>
<comment type="similarity">
    <text evidence="1">Belongs to the ClpA/ClpB family.</text>
</comment>
<evidence type="ECO:0000256" key="3">
    <source>
        <dbReference type="PROSITE-ProRule" id="PRU01251"/>
    </source>
</evidence>
<dbReference type="Gene3D" id="1.10.1780.10">
    <property type="entry name" value="Clp, N-terminal domain"/>
    <property type="match status" value="1"/>
</dbReference>
<dbReference type="Pfam" id="PF23569">
    <property type="entry name" value="NBD_SMAX1"/>
    <property type="match status" value="1"/>
</dbReference>
<dbReference type="PROSITE" id="PS51903">
    <property type="entry name" value="CLP_R"/>
    <property type="match status" value="1"/>
</dbReference>
<dbReference type="SUPFAM" id="SSF81923">
    <property type="entry name" value="Double Clp-N motif"/>
    <property type="match status" value="1"/>
</dbReference>
<keyword evidence="7" id="KW-1185">Reference proteome</keyword>
<gene>
    <name evidence="6" type="ORF">NE237_009953</name>
</gene>
<feature type="compositionally biased region" description="Low complexity" evidence="4">
    <location>
        <begin position="666"/>
        <end position="685"/>
    </location>
</feature>
<evidence type="ECO:0000313" key="7">
    <source>
        <dbReference type="Proteomes" id="UP001141806"/>
    </source>
</evidence>
<dbReference type="Gene3D" id="3.40.50.300">
    <property type="entry name" value="P-loop containing nucleotide triphosphate hydrolases"/>
    <property type="match status" value="1"/>
</dbReference>
<dbReference type="EMBL" id="JAMYWD010000002">
    <property type="protein sequence ID" value="KAJ4979173.1"/>
    <property type="molecule type" value="Genomic_DNA"/>
</dbReference>
<dbReference type="OrthoDB" id="750498at2759"/>